<dbReference type="EMBL" id="CAJRST010005557">
    <property type="protein sequence ID" value="CAG5886980.1"/>
    <property type="molecule type" value="Genomic_DNA"/>
</dbReference>
<accession>A0A8S4AL00</accession>
<gene>
    <name evidence="2" type="ORF">MMEN_LOCUS6015</name>
</gene>
<comment type="caution">
    <text evidence="2">The sequence shown here is derived from an EMBL/GenBank/DDBJ whole genome shotgun (WGS) entry which is preliminary data.</text>
</comment>
<evidence type="ECO:0000313" key="3">
    <source>
        <dbReference type="Proteomes" id="UP000677803"/>
    </source>
</evidence>
<organism evidence="2 3">
    <name type="scientific">Menidia menidia</name>
    <name type="common">Atlantic silverside</name>
    <dbReference type="NCBI Taxonomy" id="238744"/>
    <lineage>
        <taxon>Eukaryota</taxon>
        <taxon>Metazoa</taxon>
        <taxon>Chordata</taxon>
        <taxon>Craniata</taxon>
        <taxon>Vertebrata</taxon>
        <taxon>Euteleostomi</taxon>
        <taxon>Actinopterygii</taxon>
        <taxon>Neopterygii</taxon>
        <taxon>Teleostei</taxon>
        <taxon>Neoteleostei</taxon>
        <taxon>Acanthomorphata</taxon>
        <taxon>Ovalentaria</taxon>
        <taxon>Atherinomorphae</taxon>
        <taxon>Atheriniformes</taxon>
        <taxon>Atherinopsidae</taxon>
        <taxon>Menidiinae</taxon>
        <taxon>Menidia</taxon>
    </lineage>
</organism>
<sequence length="309" mass="34065">MVVVARVIMEDCRAAQCSSCSVSGAPGALGGCACSSVTAVRRQRSEGSIRAVTRHQHRLPVHPLMPPHPPIITTTPFVVSSSSSCSGVLSALLLGGRVPSSGFRRWWRRRLPSALRPDVSSHRSLLPVRAAGPNLRPVPPDLLTQPSPRRRVGFNGEQRRWKRRARKINKSSIERGRGHRHTTELRATKISWSSAGGGWRGGVEGVVVVMVRGGRADCSLPDFTPASPPLQENVFVNSKSNTVTPLKKNGVRRLPGICRRLKRRRVTILCNLEKFCWGRSWWKSQKTSSGQVCPCPRGSRCSHFFLHSI</sequence>
<evidence type="ECO:0000313" key="2">
    <source>
        <dbReference type="EMBL" id="CAG5886980.1"/>
    </source>
</evidence>
<reference evidence="2" key="1">
    <citation type="submission" date="2021-05" db="EMBL/GenBank/DDBJ databases">
        <authorList>
            <person name="Tigano A."/>
        </authorList>
    </citation>
    <scope>NUCLEOTIDE SEQUENCE</scope>
</reference>
<dbReference type="OrthoDB" id="8911843at2759"/>
<proteinExistence type="predicted"/>
<keyword evidence="3" id="KW-1185">Reference proteome</keyword>
<dbReference type="AlphaFoldDB" id="A0A8S4AL00"/>
<name>A0A8S4AL00_9TELE</name>
<evidence type="ECO:0000256" key="1">
    <source>
        <dbReference type="SAM" id="MobiDB-lite"/>
    </source>
</evidence>
<dbReference type="Proteomes" id="UP000677803">
    <property type="component" value="Unassembled WGS sequence"/>
</dbReference>
<protein>
    <submittedName>
        <fullName evidence="2">(Atlantic silverside) hypothetical protein</fullName>
    </submittedName>
</protein>
<dbReference type="PROSITE" id="PS51257">
    <property type="entry name" value="PROKAR_LIPOPROTEIN"/>
    <property type="match status" value="1"/>
</dbReference>
<feature type="region of interest" description="Disordered" evidence="1">
    <location>
        <begin position="136"/>
        <end position="161"/>
    </location>
</feature>